<evidence type="ECO:0000313" key="2">
    <source>
        <dbReference type="EMBL" id="RIJ46544.1"/>
    </source>
</evidence>
<dbReference type="Gene3D" id="3.10.50.30">
    <property type="entry name" value="Transcription elongation factor, GreA/GreB, C-terminal domain"/>
    <property type="match status" value="1"/>
</dbReference>
<name>A0A399SUZ3_9BACT</name>
<proteinExistence type="predicted"/>
<dbReference type="InterPro" id="IPR023459">
    <property type="entry name" value="Tscrpt_elong_fac_GreA/B_fam"/>
</dbReference>
<keyword evidence="2" id="KW-0251">Elongation factor</keyword>
<keyword evidence="2" id="KW-0648">Protein biosynthesis</keyword>
<dbReference type="SUPFAM" id="SSF54534">
    <property type="entry name" value="FKBP-like"/>
    <property type="match status" value="1"/>
</dbReference>
<dbReference type="EMBL" id="QWGR01000013">
    <property type="protein sequence ID" value="RIJ46544.1"/>
    <property type="molecule type" value="Genomic_DNA"/>
</dbReference>
<protein>
    <submittedName>
        <fullName evidence="2">Transcription elongation factor GreAB</fullName>
    </submittedName>
</protein>
<dbReference type="GO" id="GO:0003677">
    <property type="term" value="F:DNA binding"/>
    <property type="evidence" value="ECO:0007669"/>
    <property type="project" value="InterPro"/>
</dbReference>
<reference evidence="2 3" key="1">
    <citation type="submission" date="2018-08" db="EMBL/GenBank/DDBJ databases">
        <title>Pallidiluteibacterium maritimus gen. nov., sp. nov., isolated from coastal sediment.</title>
        <authorList>
            <person name="Zhou L.Y."/>
        </authorList>
    </citation>
    <scope>NUCLEOTIDE SEQUENCE [LARGE SCALE GENOMIC DNA]</scope>
    <source>
        <strain evidence="2 3">XSD2</strain>
    </source>
</reference>
<dbReference type="GO" id="GO:0003746">
    <property type="term" value="F:translation elongation factor activity"/>
    <property type="evidence" value="ECO:0007669"/>
    <property type="project" value="UniProtKB-KW"/>
</dbReference>
<dbReference type="GO" id="GO:0006354">
    <property type="term" value="P:DNA-templated transcription elongation"/>
    <property type="evidence" value="ECO:0007669"/>
    <property type="project" value="TreeGrafter"/>
</dbReference>
<dbReference type="Proteomes" id="UP000265926">
    <property type="component" value="Unassembled WGS sequence"/>
</dbReference>
<dbReference type="PANTHER" id="PTHR30437">
    <property type="entry name" value="TRANSCRIPTION ELONGATION FACTOR GREA"/>
    <property type="match status" value="1"/>
</dbReference>
<dbReference type="Pfam" id="PF01272">
    <property type="entry name" value="GreA_GreB"/>
    <property type="match status" value="1"/>
</dbReference>
<comment type="caution">
    <text evidence="2">The sequence shown here is derived from an EMBL/GenBank/DDBJ whole genome shotgun (WGS) entry which is preliminary data.</text>
</comment>
<organism evidence="2 3">
    <name type="scientific">Maribellus luteus</name>
    <dbReference type="NCBI Taxonomy" id="2305463"/>
    <lineage>
        <taxon>Bacteria</taxon>
        <taxon>Pseudomonadati</taxon>
        <taxon>Bacteroidota</taxon>
        <taxon>Bacteroidia</taxon>
        <taxon>Marinilabiliales</taxon>
        <taxon>Prolixibacteraceae</taxon>
        <taxon>Maribellus</taxon>
    </lineage>
</organism>
<sequence length="138" mass="15405">MMEDIIKVTKLDYVRLNGIISSIKQFNKEASKEVSFLETELTRAKKIDSKKIGAEFVTMNTQVEIVDMDTNKSMTIRLVYPKDADFKKGNISILSPLGSALLGYKTDSVVSFKVPGGLKKMKICNIVFQPEANGDYTT</sequence>
<dbReference type="OrthoDB" id="192847at2"/>
<dbReference type="InterPro" id="IPR001437">
    <property type="entry name" value="Tscrpt_elong_fac_GreA/B_C"/>
</dbReference>
<dbReference type="GO" id="GO:0070063">
    <property type="term" value="F:RNA polymerase binding"/>
    <property type="evidence" value="ECO:0007669"/>
    <property type="project" value="InterPro"/>
</dbReference>
<dbReference type="InterPro" id="IPR036953">
    <property type="entry name" value="GreA/GreB_C_sf"/>
</dbReference>
<keyword evidence="3" id="KW-1185">Reference proteome</keyword>
<dbReference type="PANTHER" id="PTHR30437:SF5">
    <property type="entry name" value="REGULATOR OF NUCLEOSIDE DIPHOSPHATE KINASE"/>
    <property type="match status" value="1"/>
</dbReference>
<dbReference type="RefSeq" id="WP_119439352.1">
    <property type="nucleotide sequence ID" value="NZ_QWGR01000013.1"/>
</dbReference>
<gene>
    <name evidence="2" type="ORF">D1614_17875</name>
</gene>
<dbReference type="GO" id="GO:0032784">
    <property type="term" value="P:regulation of DNA-templated transcription elongation"/>
    <property type="evidence" value="ECO:0007669"/>
    <property type="project" value="InterPro"/>
</dbReference>
<feature type="domain" description="Transcription elongation factor GreA/GreB C-terminal" evidence="1">
    <location>
        <begin position="55"/>
        <end position="126"/>
    </location>
</feature>
<accession>A0A399SUZ3</accession>
<evidence type="ECO:0000313" key="3">
    <source>
        <dbReference type="Proteomes" id="UP000265926"/>
    </source>
</evidence>
<dbReference type="AlphaFoldDB" id="A0A399SUZ3"/>
<evidence type="ECO:0000259" key="1">
    <source>
        <dbReference type="Pfam" id="PF01272"/>
    </source>
</evidence>